<proteinExistence type="predicted"/>
<name>A0AA37PB12_9PEZI</name>
<evidence type="ECO:0000313" key="2">
    <source>
        <dbReference type="Proteomes" id="UP001055115"/>
    </source>
</evidence>
<dbReference type="RefSeq" id="XP_049131254.1">
    <property type="nucleotide sequence ID" value="XM_049275297.1"/>
</dbReference>
<gene>
    <name evidence="1" type="ORF">ColSpa_09085</name>
</gene>
<dbReference type="Proteomes" id="UP001055115">
    <property type="component" value="Unassembled WGS sequence"/>
</dbReference>
<protein>
    <submittedName>
        <fullName evidence="1">Uncharacterized protein</fullName>
    </submittedName>
</protein>
<keyword evidence="2" id="KW-1185">Reference proteome</keyword>
<comment type="caution">
    <text evidence="1">The sequence shown here is derived from an EMBL/GenBank/DDBJ whole genome shotgun (WGS) entry which is preliminary data.</text>
</comment>
<organism evidence="1 2">
    <name type="scientific">Colletotrichum spaethianum</name>
    <dbReference type="NCBI Taxonomy" id="700344"/>
    <lineage>
        <taxon>Eukaryota</taxon>
        <taxon>Fungi</taxon>
        <taxon>Dikarya</taxon>
        <taxon>Ascomycota</taxon>
        <taxon>Pezizomycotina</taxon>
        <taxon>Sordariomycetes</taxon>
        <taxon>Hypocreomycetidae</taxon>
        <taxon>Glomerellales</taxon>
        <taxon>Glomerellaceae</taxon>
        <taxon>Colletotrichum</taxon>
        <taxon>Colletotrichum spaethianum species complex</taxon>
    </lineage>
</organism>
<accession>A0AA37PB12</accession>
<sequence>MPDELDVYGHAPSTPNYYAVGVAMARNPEAALDRYPQQSLLSEIMWIIDETRRYAATTVSIDIAICQDGSCKTRRLGQRAKDTRATPKWKDSTKCCLFVPSSYSPSLPCSPPKVDPNKSQN</sequence>
<evidence type="ECO:0000313" key="1">
    <source>
        <dbReference type="EMBL" id="GKT48904.1"/>
    </source>
</evidence>
<reference evidence="1 2" key="1">
    <citation type="submission" date="2022-03" db="EMBL/GenBank/DDBJ databases">
        <title>Genome data of Colletotrichum spp.</title>
        <authorList>
            <person name="Utami Y.D."/>
            <person name="Hiruma K."/>
        </authorList>
    </citation>
    <scope>NUCLEOTIDE SEQUENCE [LARGE SCALE GENOMIC DNA]</scope>
    <source>
        <strain evidence="1 2">MAFF 239500</strain>
    </source>
</reference>
<dbReference type="GeneID" id="73329887"/>
<dbReference type="AlphaFoldDB" id="A0AA37PB12"/>
<dbReference type="EMBL" id="BQXU01000026">
    <property type="protein sequence ID" value="GKT48904.1"/>
    <property type="molecule type" value="Genomic_DNA"/>
</dbReference>